<dbReference type="InterPro" id="IPR017853">
    <property type="entry name" value="GH"/>
</dbReference>
<dbReference type="GO" id="GO:0004553">
    <property type="term" value="F:hydrolase activity, hydrolyzing O-glycosyl compounds"/>
    <property type="evidence" value="ECO:0007669"/>
    <property type="project" value="InterPro"/>
</dbReference>
<feature type="domain" description="Glycoside hydrolase family 3 N-terminal" evidence="5">
    <location>
        <begin position="37"/>
        <end position="330"/>
    </location>
</feature>
<dbReference type="GO" id="GO:0005975">
    <property type="term" value="P:carbohydrate metabolic process"/>
    <property type="evidence" value="ECO:0007669"/>
    <property type="project" value="InterPro"/>
</dbReference>
<dbReference type="AlphaFoldDB" id="A0A9W6QF97"/>
<evidence type="ECO:0000259" key="5">
    <source>
        <dbReference type="Pfam" id="PF00933"/>
    </source>
</evidence>
<dbReference type="Proteomes" id="UP001165041">
    <property type="component" value="Unassembled WGS sequence"/>
</dbReference>
<evidence type="ECO:0000256" key="2">
    <source>
        <dbReference type="ARBA" id="ARBA00022801"/>
    </source>
</evidence>
<dbReference type="InterPro" id="IPR001764">
    <property type="entry name" value="Glyco_hydro_3_N"/>
</dbReference>
<feature type="compositionally biased region" description="Low complexity" evidence="4">
    <location>
        <begin position="388"/>
        <end position="400"/>
    </location>
</feature>
<evidence type="ECO:0000313" key="7">
    <source>
        <dbReference type="Proteomes" id="UP001165041"/>
    </source>
</evidence>
<dbReference type="PANTHER" id="PTHR30480">
    <property type="entry name" value="BETA-HEXOSAMINIDASE-RELATED"/>
    <property type="match status" value="1"/>
</dbReference>
<keyword evidence="2 6" id="KW-0378">Hydrolase</keyword>
<evidence type="ECO:0000256" key="1">
    <source>
        <dbReference type="ARBA" id="ARBA00005336"/>
    </source>
</evidence>
<dbReference type="InterPro" id="IPR036962">
    <property type="entry name" value="Glyco_hydro_3_N_sf"/>
</dbReference>
<dbReference type="Pfam" id="PF00933">
    <property type="entry name" value="Glyco_hydro_3"/>
    <property type="match status" value="1"/>
</dbReference>
<comment type="caution">
    <text evidence="6">The sequence shown here is derived from an EMBL/GenBank/DDBJ whole genome shotgun (WGS) entry which is preliminary data.</text>
</comment>
<feature type="region of interest" description="Disordered" evidence="4">
    <location>
        <begin position="343"/>
        <end position="400"/>
    </location>
</feature>
<comment type="similarity">
    <text evidence="1">Belongs to the glycosyl hydrolase 3 family.</text>
</comment>
<protein>
    <submittedName>
        <fullName evidence="6">Hydrolase</fullName>
    </submittedName>
</protein>
<name>A0A9W6QF97_9ACTN</name>
<reference evidence="6" key="1">
    <citation type="submission" date="2023-02" db="EMBL/GenBank/DDBJ databases">
        <title>Kitasatospora phosalacinea NBRC 14627.</title>
        <authorList>
            <person name="Ichikawa N."/>
            <person name="Sato H."/>
            <person name="Tonouchi N."/>
        </authorList>
    </citation>
    <scope>NUCLEOTIDE SEQUENCE</scope>
    <source>
        <strain evidence="6">NBRC 14627</strain>
    </source>
</reference>
<sequence length="557" mass="56880">MSAAQDPALLRLADGVLQPGFTGLTAPDWIRRRLADGLGSVLLFGRNFAPPPDGRAQARALVAQLRAENPDVLVAVDEEGGDVTRLEWATGSSSPGNLALGTVDDEELTRAVARSIGRDLAALGIDLDHAPDADVNSDPRNPVIGVRSFGADPALVARHTAAWVRGLQEGGTAACAKHFPGHGDTVVDSHLGLPTVGADLAALERVALPPFRAAAAAGARAVMTAHILLPALDPEHPATVSPHILTGLLRHRLGFDGLVVTDAVEMRAVADRYGHAGAAVRALAAGADLVCLGDRGAADEYDALRRAVARAVRAGELTEERLTEAADRVAGFARWARALRAAARGETADGTEAGTTGVRGRTNALGVEGSSSEDRAGTSDAPGSEGRTVAGGPEPAGGAPALGLLAARRALAVTAPTGVPPQGRGAPCVAEFRPTATLAVGTVTAWGLAGPLAALLPGTEARQVDQQEAEGDPDGTVERLCAAAEGRPLVLVVRNAHRHAWMDAAVTALLARRPDAVLVEFGLPRSAPRGGLHVAPHGAARVCAEAAAEAVAAHLGR</sequence>
<evidence type="ECO:0000313" key="6">
    <source>
        <dbReference type="EMBL" id="GLW73903.1"/>
    </source>
</evidence>
<dbReference type="SUPFAM" id="SSF51445">
    <property type="entry name" value="(Trans)glycosidases"/>
    <property type="match status" value="1"/>
</dbReference>
<dbReference type="InterPro" id="IPR050226">
    <property type="entry name" value="NagZ_Beta-hexosaminidase"/>
</dbReference>
<gene>
    <name evidence="6" type="ORF">Kpho02_62010</name>
</gene>
<feature type="compositionally biased region" description="Low complexity" evidence="4">
    <location>
        <begin position="343"/>
        <end position="356"/>
    </location>
</feature>
<evidence type="ECO:0000256" key="4">
    <source>
        <dbReference type="SAM" id="MobiDB-lite"/>
    </source>
</evidence>
<dbReference type="Gene3D" id="3.20.20.300">
    <property type="entry name" value="Glycoside hydrolase, family 3, N-terminal domain"/>
    <property type="match status" value="1"/>
</dbReference>
<accession>A0A9W6QF97</accession>
<organism evidence="6 7">
    <name type="scientific">Kitasatospora phosalacinea</name>
    <dbReference type="NCBI Taxonomy" id="2065"/>
    <lineage>
        <taxon>Bacteria</taxon>
        <taxon>Bacillati</taxon>
        <taxon>Actinomycetota</taxon>
        <taxon>Actinomycetes</taxon>
        <taxon>Kitasatosporales</taxon>
        <taxon>Streptomycetaceae</taxon>
        <taxon>Kitasatospora</taxon>
    </lineage>
</organism>
<proteinExistence type="inferred from homology"/>
<keyword evidence="3" id="KW-0326">Glycosidase</keyword>
<dbReference type="RefSeq" id="WP_285739523.1">
    <property type="nucleotide sequence ID" value="NZ_BSSA01000029.1"/>
</dbReference>
<dbReference type="EMBL" id="BSSA01000029">
    <property type="protein sequence ID" value="GLW73903.1"/>
    <property type="molecule type" value="Genomic_DNA"/>
</dbReference>
<evidence type="ECO:0000256" key="3">
    <source>
        <dbReference type="ARBA" id="ARBA00023295"/>
    </source>
</evidence>
<dbReference type="PANTHER" id="PTHR30480:SF16">
    <property type="entry name" value="GLYCOSIDE HYDROLASE FAMILY 3 DOMAIN PROTEIN"/>
    <property type="match status" value="1"/>
</dbReference>
<dbReference type="GO" id="GO:0009254">
    <property type="term" value="P:peptidoglycan turnover"/>
    <property type="evidence" value="ECO:0007669"/>
    <property type="project" value="TreeGrafter"/>
</dbReference>